<dbReference type="AlphaFoldDB" id="A0A5N6UIG4"/>
<evidence type="ECO:0000313" key="2">
    <source>
        <dbReference type="Proteomes" id="UP000326950"/>
    </source>
</evidence>
<organism evidence="1 2">
    <name type="scientific">Aspergillus tamarii</name>
    <dbReference type="NCBI Taxonomy" id="41984"/>
    <lineage>
        <taxon>Eukaryota</taxon>
        <taxon>Fungi</taxon>
        <taxon>Dikarya</taxon>
        <taxon>Ascomycota</taxon>
        <taxon>Pezizomycotina</taxon>
        <taxon>Eurotiomycetes</taxon>
        <taxon>Eurotiomycetidae</taxon>
        <taxon>Eurotiales</taxon>
        <taxon>Aspergillaceae</taxon>
        <taxon>Aspergillus</taxon>
        <taxon>Aspergillus subgen. Circumdati</taxon>
    </lineage>
</organism>
<evidence type="ECO:0000313" key="1">
    <source>
        <dbReference type="EMBL" id="KAE8158296.1"/>
    </source>
</evidence>
<name>A0A5N6UIG4_ASPTM</name>
<proteinExistence type="predicted"/>
<keyword evidence="2" id="KW-1185">Reference proteome</keyword>
<accession>A0A5N6UIG4</accession>
<sequence length="67" mass="7493">MQVTGNYVFSHLGHIHGVALLFCEWIAIPQTRKLSSQLVSIVGGLADSSNYLLSDACCYHTRQLYQH</sequence>
<dbReference type="Proteomes" id="UP000326950">
    <property type="component" value="Unassembled WGS sequence"/>
</dbReference>
<protein>
    <submittedName>
        <fullName evidence="1">Uncharacterized protein</fullName>
    </submittedName>
</protein>
<reference evidence="1 2" key="1">
    <citation type="submission" date="2019-04" db="EMBL/GenBank/DDBJ databases">
        <title>Friends and foes A comparative genomics study of 23 Aspergillus species from section Flavi.</title>
        <authorList>
            <consortium name="DOE Joint Genome Institute"/>
            <person name="Kjaerbolling I."/>
            <person name="Vesth T."/>
            <person name="Frisvad J.C."/>
            <person name="Nybo J.L."/>
            <person name="Theobald S."/>
            <person name="Kildgaard S."/>
            <person name="Isbrandt T."/>
            <person name="Kuo A."/>
            <person name="Sato A."/>
            <person name="Lyhne E.K."/>
            <person name="Kogle M.E."/>
            <person name="Wiebenga A."/>
            <person name="Kun R.S."/>
            <person name="Lubbers R.J."/>
            <person name="Makela M.R."/>
            <person name="Barry K."/>
            <person name="Chovatia M."/>
            <person name="Clum A."/>
            <person name="Daum C."/>
            <person name="Haridas S."/>
            <person name="He G."/>
            <person name="LaButti K."/>
            <person name="Lipzen A."/>
            <person name="Mondo S."/>
            <person name="Riley R."/>
            <person name="Salamov A."/>
            <person name="Simmons B.A."/>
            <person name="Magnuson J.K."/>
            <person name="Henrissat B."/>
            <person name="Mortensen U.H."/>
            <person name="Larsen T.O."/>
            <person name="Devries R.P."/>
            <person name="Grigoriev I.V."/>
            <person name="Machida M."/>
            <person name="Baker S.E."/>
            <person name="Andersen M.R."/>
        </authorList>
    </citation>
    <scope>NUCLEOTIDE SEQUENCE [LARGE SCALE GENOMIC DNA]</scope>
    <source>
        <strain evidence="1 2">CBS 117626</strain>
    </source>
</reference>
<dbReference type="EMBL" id="ML738699">
    <property type="protein sequence ID" value="KAE8158296.1"/>
    <property type="molecule type" value="Genomic_DNA"/>
</dbReference>
<gene>
    <name evidence="1" type="ORF">BDV40DRAFT_276215</name>
</gene>